<name>A0A286BZF7_9GAMM</name>
<dbReference type="CDD" id="cd02440">
    <property type="entry name" value="AdoMet_MTases"/>
    <property type="match status" value="1"/>
</dbReference>
<evidence type="ECO:0000259" key="1">
    <source>
        <dbReference type="Pfam" id="PF13649"/>
    </source>
</evidence>
<dbReference type="Proteomes" id="UP000219271">
    <property type="component" value="Unassembled WGS sequence"/>
</dbReference>
<dbReference type="InterPro" id="IPR029063">
    <property type="entry name" value="SAM-dependent_MTases_sf"/>
</dbReference>
<dbReference type="GO" id="GO:0008168">
    <property type="term" value="F:methyltransferase activity"/>
    <property type="evidence" value="ECO:0007669"/>
    <property type="project" value="UniProtKB-KW"/>
</dbReference>
<keyword evidence="3" id="KW-1185">Reference proteome</keyword>
<evidence type="ECO:0000313" key="3">
    <source>
        <dbReference type="Proteomes" id="UP000219271"/>
    </source>
</evidence>
<protein>
    <submittedName>
        <fullName evidence="2">tRNA (Cmo5U34)-methyltransferase</fullName>
    </submittedName>
</protein>
<dbReference type="AlphaFoldDB" id="A0A286BZF7"/>
<dbReference type="PANTHER" id="PTHR43464">
    <property type="entry name" value="METHYLTRANSFERASE"/>
    <property type="match status" value="1"/>
</dbReference>
<organism evidence="2 3">
    <name type="scientific">Candidatus Pantoea floridensis</name>
    <dbReference type="NCBI Taxonomy" id="1938870"/>
    <lineage>
        <taxon>Bacteria</taxon>
        <taxon>Pseudomonadati</taxon>
        <taxon>Pseudomonadota</taxon>
        <taxon>Gammaproteobacteria</taxon>
        <taxon>Enterobacterales</taxon>
        <taxon>Erwiniaceae</taxon>
        <taxon>Pantoea</taxon>
    </lineage>
</organism>
<dbReference type="EMBL" id="OCMY01000001">
    <property type="protein sequence ID" value="SOD39518.1"/>
    <property type="molecule type" value="Genomic_DNA"/>
</dbReference>
<evidence type="ECO:0000313" key="2">
    <source>
        <dbReference type="EMBL" id="SOD39518.1"/>
    </source>
</evidence>
<feature type="domain" description="Methyltransferase" evidence="1">
    <location>
        <begin position="58"/>
        <end position="151"/>
    </location>
</feature>
<dbReference type="PANTHER" id="PTHR43464:SF58">
    <property type="entry name" value="BLR7975 PROTEIN"/>
    <property type="match status" value="1"/>
</dbReference>
<sequence length="231" mass="24984">MNDDKITIGLNANITPFMQSSTVAAYVQDTPKKVPGLSDLHRMTTILLGEGATEAAHILVVGAGGGLELLAMAQAQPDWRFTGVDPSPAMLDIARQTTASYADRIELVTGKVDNAPHILFDGATCLLTLHFLNRSERLHTLRQIRRRMKQGSQIVIAHHAAPDSNSLQWLTRSTSFAANPVNAASSAKTMAERLVLLSASEEEALLREAGFLEPSLFYAAFSFRGWVAIAG</sequence>
<proteinExistence type="predicted"/>
<keyword evidence="2" id="KW-0808">Transferase</keyword>
<gene>
    <name evidence="2" type="ORF">SAMN06273570_3968</name>
</gene>
<reference evidence="3" key="1">
    <citation type="submission" date="2017-09" db="EMBL/GenBank/DDBJ databases">
        <authorList>
            <person name="Varghese N."/>
            <person name="Submissions S."/>
        </authorList>
    </citation>
    <scope>NUCLEOTIDE SEQUENCE [LARGE SCALE GENOMIC DNA]</scope>
    <source>
        <strain evidence="3">JKS000234</strain>
    </source>
</reference>
<dbReference type="Pfam" id="PF13649">
    <property type="entry name" value="Methyltransf_25"/>
    <property type="match status" value="1"/>
</dbReference>
<dbReference type="GO" id="GO:0032259">
    <property type="term" value="P:methylation"/>
    <property type="evidence" value="ECO:0007669"/>
    <property type="project" value="UniProtKB-KW"/>
</dbReference>
<dbReference type="RefSeq" id="WP_320204497.1">
    <property type="nucleotide sequence ID" value="NZ_OCMY01000001.1"/>
</dbReference>
<accession>A0A286BZF7</accession>
<dbReference type="SUPFAM" id="SSF53335">
    <property type="entry name" value="S-adenosyl-L-methionine-dependent methyltransferases"/>
    <property type="match status" value="1"/>
</dbReference>
<keyword evidence="2" id="KW-0489">Methyltransferase</keyword>
<dbReference type="Gene3D" id="3.40.50.150">
    <property type="entry name" value="Vaccinia Virus protein VP39"/>
    <property type="match status" value="1"/>
</dbReference>
<dbReference type="InterPro" id="IPR041698">
    <property type="entry name" value="Methyltransf_25"/>
</dbReference>